<dbReference type="Proteomes" id="UP000248257">
    <property type="component" value="Unassembled WGS sequence"/>
</dbReference>
<keyword evidence="3" id="KW-1185">Reference proteome</keyword>
<dbReference type="Gene3D" id="3.40.1580.10">
    <property type="entry name" value="SMI1/KNR4-like"/>
    <property type="match status" value="1"/>
</dbReference>
<evidence type="ECO:0000259" key="1">
    <source>
        <dbReference type="Pfam" id="PF09346"/>
    </source>
</evidence>
<dbReference type="RefSeq" id="WP_129551326.1">
    <property type="nucleotide sequence ID" value="NZ_CBCRXN010000125.1"/>
</dbReference>
<proteinExistence type="predicted"/>
<dbReference type="OrthoDB" id="7282146at2"/>
<dbReference type="AlphaFoldDB" id="A0A318PJN1"/>
<dbReference type="EMBL" id="NKUC01000042">
    <property type="protein sequence ID" value="PYD55882.1"/>
    <property type="molecule type" value="Genomic_DNA"/>
</dbReference>
<name>A0A318PJN1_KOMXY</name>
<dbReference type="SUPFAM" id="SSF160631">
    <property type="entry name" value="SMI1/KNR4-like"/>
    <property type="match status" value="1"/>
</dbReference>
<protein>
    <recommendedName>
        <fullName evidence="1">Knr4/Smi1-like domain-containing protein</fullName>
    </recommendedName>
</protein>
<evidence type="ECO:0000313" key="2">
    <source>
        <dbReference type="EMBL" id="PYD55882.1"/>
    </source>
</evidence>
<reference evidence="2 3" key="1">
    <citation type="submission" date="2017-07" db="EMBL/GenBank/DDBJ databases">
        <title>A draft genome sequence of Komagataeibacter xylinus LMG 1515.</title>
        <authorList>
            <person name="Skraban J."/>
            <person name="Cleenwerck I."/>
            <person name="Vandamme P."/>
            <person name="Trcek J."/>
        </authorList>
    </citation>
    <scope>NUCLEOTIDE SEQUENCE [LARGE SCALE GENOMIC DNA]</scope>
    <source>
        <strain evidence="2 3">LMG 1515</strain>
    </source>
</reference>
<feature type="domain" description="Knr4/Smi1-like" evidence="1">
    <location>
        <begin position="37"/>
        <end position="135"/>
    </location>
</feature>
<organism evidence="2 3">
    <name type="scientific">Komagataeibacter xylinus</name>
    <name type="common">Gluconacetobacter xylinus</name>
    <dbReference type="NCBI Taxonomy" id="28448"/>
    <lineage>
        <taxon>Bacteria</taxon>
        <taxon>Pseudomonadati</taxon>
        <taxon>Pseudomonadota</taxon>
        <taxon>Alphaproteobacteria</taxon>
        <taxon>Acetobacterales</taxon>
        <taxon>Acetobacteraceae</taxon>
        <taxon>Komagataeibacter</taxon>
    </lineage>
</organism>
<gene>
    <name evidence="2" type="ORF">CFR75_13915</name>
</gene>
<accession>A0A318PJN1</accession>
<evidence type="ECO:0000313" key="3">
    <source>
        <dbReference type="Proteomes" id="UP000248257"/>
    </source>
</evidence>
<comment type="caution">
    <text evidence="2">The sequence shown here is derived from an EMBL/GenBank/DDBJ whole genome shotgun (WGS) entry which is preliminary data.</text>
</comment>
<dbReference type="InterPro" id="IPR037883">
    <property type="entry name" value="Knr4/Smi1-like_sf"/>
</dbReference>
<dbReference type="InterPro" id="IPR018958">
    <property type="entry name" value="Knr4/Smi1-like_dom"/>
</dbReference>
<sequence length="148" mass="16899">MKLFEKSFTKNFHMNSGYFSGRKKIKISHAKSMPFPKEIAAVEAGIDAIFNNDYLQFIRRHNGAEIRNGYYDISEPQSSYVRYFIEIEDIASHISLIADDETSQYFFPFALGSGGTYFLMKNKGDACIYYYDSDYMGHDGAPASARMS</sequence>
<dbReference type="Pfam" id="PF09346">
    <property type="entry name" value="SMI1_KNR4"/>
    <property type="match status" value="1"/>
</dbReference>